<proteinExistence type="predicted"/>
<reference evidence="2" key="1">
    <citation type="submission" date="2017-02" db="EMBL/GenBank/DDBJ databases">
        <authorList>
            <person name="Varghese N."/>
            <person name="Submissions S."/>
        </authorList>
    </citation>
    <scope>NUCLEOTIDE SEQUENCE [LARGE SCALE GENOMIC DNA]</scope>
    <source>
        <strain evidence="2">UM2</strain>
    </source>
</reference>
<dbReference type="AlphaFoldDB" id="A0A1T5CQQ1"/>
<keyword evidence="2" id="KW-1185">Reference proteome</keyword>
<protein>
    <submittedName>
        <fullName evidence="1">Uncharacterized protein</fullName>
    </submittedName>
</protein>
<organism evidence="1 2">
    <name type="scientific">Rhizorhabdus histidinilytica</name>
    <dbReference type="NCBI Taxonomy" id="439228"/>
    <lineage>
        <taxon>Bacteria</taxon>
        <taxon>Pseudomonadati</taxon>
        <taxon>Pseudomonadota</taxon>
        <taxon>Alphaproteobacteria</taxon>
        <taxon>Sphingomonadales</taxon>
        <taxon>Sphingomonadaceae</taxon>
        <taxon>Rhizorhabdus</taxon>
    </lineage>
</organism>
<evidence type="ECO:0000313" key="2">
    <source>
        <dbReference type="Proteomes" id="UP000189818"/>
    </source>
</evidence>
<dbReference type="Proteomes" id="UP000189818">
    <property type="component" value="Unassembled WGS sequence"/>
</dbReference>
<evidence type="ECO:0000313" key="1">
    <source>
        <dbReference type="EMBL" id="SKB61757.1"/>
    </source>
</evidence>
<dbReference type="RefSeq" id="WP_176152528.1">
    <property type="nucleotide sequence ID" value="NZ_FUYM01000004.1"/>
</dbReference>
<dbReference type="EMBL" id="FUYM01000004">
    <property type="protein sequence ID" value="SKB61757.1"/>
    <property type="molecule type" value="Genomic_DNA"/>
</dbReference>
<sequence length="76" mass="8103">MTGISDSSILTPVPLEHLQSGQAMAAATGFVAFGSLKWERFRKVDALRGGGRVPVLIYPSHETEPAATPSTLEPPR</sequence>
<gene>
    <name evidence="1" type="ORF">SAMN06295920_104226</name>
</gene>
<name>A0A1T5CQQ1_9SPHN</name>
<accession>A0A1T5CQQ1</accession>
<dbReference type="STRING" id="439228.SAMN06295920_104226"/>